<dbReference type="OrthoDB" id="341217at2"/>
<dbReference type="GO" id="GO:0005829">
    <property type="term" value="C:cytosol"/>
    <property type="evidence" value="ECO:0007669"/>
    <property type="project" value="TreeGrafter"/>
</dbReference>
<organism evidence="8 9">
    <name type="scientific">Photobacterium sanctipauli</name>
    <dbReference type="NCBI Taxonomy" id="1342794"/>
    <lineage>
        <taxon>Bacteria</taxon>
        <taxon>Pseudomonadati</taxon>
        <taxon>Pseudomonadota</taxon>
        <taxon>Gammaproteobacteria</taxon>
        <taxon>Vibrionales</taxon>
        <taxon>Vibrionaceae</taxon>
        <taxon>Photobacterium</taxon>
    </lineage>
</organism>
<dbReference type="InterPro" id="IPR008145">
    <property type="entry name" value="GK/Ca_channel_bsu"/>
</dbReference>
<dbReference type="PANTHER" id="PTHR23117">
    <property type="entry name" value="GUANYLATE KINASE-RELATED"/>
    <property type="match status" value="1"/>
</dbReference>
<evidence type="ECO:0000313" key="8">
    <source>
        <dbReference type="EMBL" id="PSW16863.1"/>
    </source>
</evidence>
<dbReference type="GO" id="GO:0005524">
    <property type="term" value="F:ATP binding"/>
    <property type="evidence" value="ECO:0007669"/>
    <property type="project" value="UniProtKB-KW"/>
</dbReference>
<protein>
    <recommendedName>
        <fullName evidence="6">Ribose 1,5-bisphosphate phosphokinase PhnN</fullName>
        <ecNumber evidence="6">2.7.4.23</ecNumber>
    </recommendedName>
    <alternativeName>
        <fullName evidence="6">Ribose 1,5-bisphosphokinase</fullName>
    </alternativeName>
</protein>
<dbReference type="SUPFAM" id="SSF52540">
    <property type="entry name" value="P-loop containing nucleoside triphosphate hydrolases"/>
    <property type="match status" value="1"/>
</dbReference>
<dbReference type="InterPro" id="IPR027417">
    <property type="entry name" value="P-loop_NTPase"/>
</dbReference>
<dbReference type="RefSeq" id="WP_036832200.1">
    <property type="nucleotide sequence ID" value="NZ_JGVO01001617.1"/>
</dbReference>
<feature type="domain" description="Guanylate kinase-like" evidence="7">
    <location>
        <begin position="6"/>
        <end position="182"/>
    </location>
</feature>
<comment type="catalytic activity">
    <reaction evidence="1 6">
        <text>alpha-D-ribose 1,5-bisphosphate + ATP = 5-phospho-alpha-D-ribose 1-diphosphate + ADP</text>
        <dbReference type="Rhea" id="RHEA:20109"/>
        <dbReference type="ChEBI" id="CHEBI:30616"/>
        <dbReference type="ChEBI" id="CHEBI:58017"/>
        <dbReference type="ChEBI" id="CHEBI:68688"/>
        <dbReference type="ChEBI" id="CHEBI:456216"/>
        <dbReference type="EC" id="2.7.4.23"/>
    </reaction>
</comment>
<dbReference type="HAMAP" id="MF_00836">
    <property type="entry name" value="PhnN"/>
    <property type="match status" value="1"/>
</dbReference>
<dbReference type="EC" id="2.7.4.23" evidence="6"/>
<comment type="caution">
    <text evidence="8">The sequence shown here is derived from an EMBL/GenBank/DDBJ whole genome shotgun (WGS) entry which is preliminary data.</text>
</comment>
<name>A0A2T3NN25_9GAMM</name>
<dbReference type="Gene3D" id="3.40.50.300">
    <property type="entry name" value="P-loop containing nucleotide triphosphate hydrolases"/>
    <property type="match status" value="1"/>
</dbReference>
<comment type="pathway">
    <text evidence="2 6">Metabolic intermediate biosynthesis; 5-phospho-alpha-D-ribose 1-diphosphate biosynthesis; 5-phospho-alpha-D-ribose 1-diphosphate from D-ribose 5-phosphate (route II): step 3/3.</text>
</comment>
<dbReference type="PANTHER" id="PTHR23117:SF8">
    <property type="entry name" value="RIBOSE 1,5-BISPHOSPHATE PHOSPHOKINASE PHNN"/>
    <property type="match status" value="1"/>
</dbReference>
<evidence type="ECO:0000256" key="1">
    <source>
        <dbReference type="ARBA" id="ARBA00000373"/>
    </source>
</evidence>
<comment type="caution">
    <text evidence="6">Lacks conserved residue(s) required for the propagation of feature annotation.</text>
</comment>
<evidence type="ECO:0000256" key="6">
    <source>
        <dbReference type="HAMAP-Rule" id="MF_00836"/>
    </source>
</evidence>
<keyword evidence="4 6" id="KW-0547">Nucleotide-binding</keyword>
<dbReference type="NCBIfam" id="TIGR02322">
    <property type="entry name" value="phosphon_PhnN"/>
    <property type="match status" value="1"/>
</dbReference>
<evidence type="ECO:0000256" key="4">
    <source>
        <dbReference type="ARBA" id="ARBA00022741"/>
    </source>
</evidence>
<keyword evidence="5 6" id="KW-0067">ATP-binding</keyword>
<accession>A0A2T3NN25</accession>
<dbReference type="UniPathway" id="UPA00087">
    <property type="reaction ID" value="UER00175"/>
</dbReference>
<reference evidence="8 9" key="1">
    <citation type="submission" date="2018-01" db="EMBL/GenBank/DDBJ databases">
        <title>Whole genome sequencing of Histamine producing bacteria.</title>
        <authorList>
            <person name="Butler K."/>
        </authorList>
    </citation>
    <scope>NUCLEOTIDE SEQUENCE [LARGE SCALE GENOMIC DNA]</scope>
    <source>
        <strain evidence="8 9">DSM 100436</strain>
    </source>
</reference>
<dbReference type="InterPro" id="IPR008144">
    <property type="entry name" value="Guanylate_kin-like_dom"/>
</dbReference>
<dbReference type="GO" id="GO:0033863">
    <property type="term" value="F:ribose 1,5-bisphosphate phosphokinase activity"/>
    <property type="evidence" value="ECO:0007669"/>
    <property type="project" value="UniProtKB-UniRule"/>
</dbReference>
<dbReference type="AlphaFoldDB" id="A0A2T3NN25"/>
<dbReference type="GO" id="GO:0019634">
    <property type="term" value="P:organic phosphonate metabolic process"/>
    <property type="evidence" value="ECO:0007669"/>
    <property type="project" value="UniProtKB-UniRule"/>
</dbReference>
<dbReference type="Pfam" id="PF00625">
    <property type="entry name" value="Guanylate_kin"/>
    <property type="match status" value="1"/>
</dbReference>
<comment type="function">
    <text evidence="6">Catalyzes the phosphorylation of ribose 1,5-bisphosphate to 5-phospho-D-ribosyl alpha-1-diphosphate (PRPP).</text>
</comment>
<evidence type="ECO:0000256" key="5">
    <source>
        <dbReference type="ARBA" id="ARBA00022840"/>
    </source>
</evidence>
<dbReference type="InterPro" id="IPR012699">
    <property type="entry name" value="PhnN"/>
</dbReference>
<evidence type="ECO:0000256" key="2">
    <source>
        <dbReference type="ARBA" id="ARBA00005069"/>
    </source>
</evidence>
<dbReference type="EMBL" id="PYMA01000016">
    <property type="protein sequence ID" value="PSW16863.1"/>
    <property type="molecule type" value="Genomic_DNA"/>
</dbReference>
<keyword evidence="9" id="KW-1185">Reference proteome</keyword>
<comment type="similarity">
    <text evidence="6">Belongs to the ribose 1,5-bisphosphokinase family.</text>
</comment>
<dbReference type="SMART" id="SM00072">
    <property type="entry name" value="GuKc"/>
    <property type="match status" value="1"/>
</dbReference>
<gene>
    <name evidence="6" type="primary">phnN</name>
    <name evidence="8" type="ORF">C9I98_20125</name>
</gene>
<evidence type="ECO:0000313" key="9">
    <source>
        <dbReference type="Proteomes" id="UP000241771"/>
    </source>
</evidence>
<evidence type="ECO:0000259" key="7">
    <source>
        <dbReference type="PROSITE" id="PS50052"/>
    </source>
</evidence>
<proteinExistence type="inferred from homology"/>
<keyword evidence="8" id="KW-0418">Kinase</keyword>
<keyword evidence="3 6" id="KW-0808">Transferase</keyword>
<sequence length="191" mass="21278">MKNKSATLFYLIGASGAGKDSVLHAMREMWPDKLMVAHRYITRAAEAGGENHVALSEKEFLQRQESGLFAMSWQANGYRYGVGAEIDLWLSQGRDVIVNGSRAYLDTAIERYGDNLVPVVIDVEPAVLKQRLYARGRESEREIIKRLDRAELYRRLCPANGIVVDNSGSLENTMMQFSKALSASLSTESSS</sequence>
<dbReference type="GO" id="GO:0006015">
    <property type="term" value="P:5-phosphoribose 1-diphosphate biosynthetic process"/>
    <property type="evidence" value="ECO:0007669"/>
    <property type="project" value="UniProtKB-UniRule"/>
</dbReference>
<dbReference type="PROSITE" id="PS50052">
    <property type="entry name" value="GUANYLATE_KINASE_2"/>
    <property type="match status" value="1"/>
</dbReference>
<evidence type="ECO:0000256" key="3">
    <source>
        <dbReference type="ARBA" id="ARBA00022679"/>
    </source>
</evidence>
<dbReference type="NCBIfam" id="NF007485">
    <property type="entry name" value="PRK10078.1"/>
    <property type="match status" value="1"/>
</dbReference>
<dbReference type="Proteomes" id="UP000241771">
    <property type="component" value="Unassembled WGS sequence"/>
</dbReference>